<reference evidence="8 9" key="1">
    <citation type="submission" date="2017-11" db="EMBL/GenBank/DDBJ databases">
        <title>Genome sequence of the bacterial symbiont EPR9N from a vent mussel Bathymodiolus thermophilus.</title>
        <authorList>
            <person name="Won Y.-J."/>
        </authorList>
    </citation>
    <scope>NUCLEOTIDE SEQUENCE [LARGE SCALE GENOMIC DNA]</scope>
    <source>
        <strain evidence="8 9">EPR9N</strain>
    </source>
</reference>
<keyword evidence="2" id="KW-0964">Secreted</keyword>
<feature type="coiled-coil region" evidence="5">
    <location>
        <begin position="1434"/>
        <end position="1475"/>
    </location>
</feature>
<evidence type="ECO:0000313" key="9">
    <source>
        <dbReference type="Proteomes" id="UP000278334"/>
    </source>
</evidence>
<protein>
    <recommendedName>
        <fullName evidence="7">Insecticide toxin TcdB middle/N-terminal domain-containing protein</fullName>
    </recommendedName>
</protein>
<dbReference type="SUPFAM" id="SSF69318">
    <property type="entry name" value="Integrin alpha N-terminal domain"/>
    <property type="match status" value="1"/>
</dbReference>
<keyword evidence="5" id="KW-0175">Coiled coil</keyword>
<evidence type="ECO:0000313" key="8">
    <source>
        <dbReference type="EMBL" id="AYQ56559.1"/>
    </source>
</evidence>
<organism evidence="8 9">
    <name type="scientific">Bathymodiolus thermophilus thioautotrophic gill symbiont</name>
    <dbReference type="NCBI Taxonomy" id="2360"/>
    <lineage>
        <taxon>Bacteria</taxon>
        <taxon>Pseudomonadati</taxon>
        <taxon>Pseudomonadota</taxon>
        <taxon>Gammaproteobacteria</taxon>
        <taxon>sulfur-oxidizing symbionts</taxon>
    </lineage>
</organism>
<evidence type="ECO:0000256" key="4">
    <source>
        <dbReference type="ARBA" id="ARBA00023026"/>
    </source>
</evidence>
<dbReference type="InterPro" id="IPR028994">
    <property type="entry name" value="Integrin_alpha_N"/>
</dbReference>
<dbReference type="Pfam" id="PF05593">
    <property type="entry name" value="RHS_repeat"/>
    <property type="match status" value="4"/>
</dbReference>
<evidence type="ECO:0000256" key="2">
    <source>
        <dbReference type="ARBA" id="ARBA00022525"/>
    </source>
</evidence>
<evidence type="ECO:0000256" key="6">
    <source>
        <dbReference type="SAM" id="SignalP"/>
    </source>
</evidence>
<dbReference type="RefSeq" id="WP_122951367.1">
    <property type="nucleotide sequence ID" value="NZ_CP024634.1"/>
</dbReference>
<keyword evidence="3 6" id="KW-0732">Signal</keyword>
<dbReference type="PANTHER" id="PTHR32305:SF15">
    <property type="entry name" value="PROTEIN RHSA-RELATED"/>
    <property type="match status" value="1"/>
</dbReference>
<dbReference type="InterPro" id="IPR003284">
    <property type="entry name" value="Sal_SpvB"/>
</dbReference>
<sequence precursor="true">MTDLFKQSINLTLPILLVLLLGTPTQATANIDTTALVGSTAGSFSVNQGTANYAIPITVPPGIAGMKPELSINYNSNMGNGQLGVGFSLGGLSAIHRCAKTIVIDGVKGGVNYDDHDKYCLNGQRLIVISGTDGQPSSEYRTKINSFRKIKYNGNYWTVKTKSGQTFKYGNTQNSKIEAQGKSIVRLWAVNKIIDATGNAINYIYNENNANGEYTLSSIDYADSSIGFTYEGRNDVSTSYQAGSKLRQTKRLSNITAYVNNNIVRTYDLEYQYHGIPKRSQLSSIEECVDNQCLPKTNFSWKTSDASWLPTLNYIPEKAIVNGDGKDQGVRLRDVNGDGLVDFIYSKGNNRKTYINTGSNWVVNNNYQLSEPIIDDDKDQGVRFLDVNGDGLLDYVRGDNSYKKVYLNTGSGWQLSASFVLPQPIVSDYSFLYRDCYTVLTIGSEKWRECNDHNQTAHNKPSGMHFAELNGDGLIDIVYGKDNHKKAYLNNGTNWIENNNLAIPINITKTIKGNIYDMDHSGYEQMSVRIVDINNDGLSDIIKAHDNTRTTYINQGNSWQSSSNYALPKPIQTSVYSYSSPVVLLDINGDGLVDMLYGKDNDRSVYLNTGKGWSTAHNFTLPGAILTSDSKDTGIRFVDVNSDGLVDVLNGFNTNRKVYINKGNKWVRNYNYQIPVQIVNSDHEDVGTRFVDLNSDGLIDVLRSQNNRGTYRRTCINRGTQMKLTSITDGFGIQTTINYKSLTDSSVYTKSIKGSYPNIVTKNARQVVSSVVTDNAIGGQNTTTYKYGNAKVNIKGRGSLGFGWIEKKDLQSNKLTRTQYNQTYPHVGQIAFSKEYIEQNGSRQLLNSQTNIYRNKISHSNRIHTSYLTQSQEKSYDFNSGNLLTTITTQQSNIDNYGNIGTVKVTTKSKNDTFFTSIKTTRNTYNNNTTKWHLGRLTAATVTHHAPDTTNIIRTSHFTYNNKGLLKSETIEPNTTKALTTTYKYDSFGNKIKATTSANGITSRSTTTKYSTNGKFPIKTTNALGHSETKTFDNKTGNILTLTGPNGLTTTWQYDALGRKKLETRADATTTSTHYQWAEDDSPNSLYKVITTTNGSSPKTTYFDAFNRKVREQHTGFDGRKINSDTYYDNLGRVNRATLPYFTDEQGYFIATQYDAIGRLTSITKPADYGKTATDSTTYNGFTTISTNALGHQKTTTKNAIGKIIRIDEPESAWLIHTHDAIGNLIQTNAGGVTTTMTYDNRGNKISMNDPDMGNWTYTYNALGELISQTDAKKQTSTMTYDKLGRMTQRVEGEGTTNWIYDTQTKGIGKLTSVTAPLGYKKEYHYDNLGRVSKTTTRANNQSFNIRNQYDQYSRLSIQTRPQGFKVENVYNQYGYLIAKRAPKSQVNDYDWTHLTQLTQQSLTNATEASTRANESEERANLYLSRANTYRQYANSANNTSAQFTKKAQALRNNADLLEEVASQLQKKAKSYTDSSKAYLIAVRRFQHLSNVNVTNNKARSYIDSNTNSKIGDRSFSDTNGNINAKSNTNGYAWCNNQAACVYWANSSRQNAAHYANQAEQTLELAQKYINSSGTERQTFVNQKADIYDKNANIWASYTVQYTNQSHKYLERAQKFINQAKYWRKSVVNKNHYQAMLADTNNIYFWRAKSRDAAGRLTGHIIGNGLSTEQEYNPATGHLFTIKSGFSPTNEIRSLEYEYDLMNNVTQRQNHQSGLTEDFQYDQLDRLTQSNTTGTIEGVTYNNSTNFQYDINGNITHKSDIGNYYYNAQRPHATTSISDGPRIVPLSSPSDEDTASTANTLADYIYDANGNMTQNNHKLIQWTSFNKPKRFTNSNSNDTTAFAYAPNRNRYQKTQTKANSNTTITTTYIGKLYEQIKQNTSTEHKHFIYADGQLIAINIKTDTTANSPSIPDKTRYLHYDNLGSIDTITDGQGNIVERMAYTAFGQRRQGDWRANDPLLPIIPTLTNRGFTGHEHIDEMGFIHMNGRVYDPSIGRFLSADPNIQAPYNTQSYNRYSYVLNNPLKYTDPSGFWFMLLGDFVGKVENLMMKNATLRAIGMAAASMFGGPAGAAAFSARMAYLSGASDGDILKAAIVSFASASAAEYIGHGGVDGGSIVEGATNKAIAHGLAQGAISQISGGSFQDGFTGGFIGSVAGSSMGEGGDWSDIAGRTAIAATAGGAVAVLGGGKFSNGARSAAFVHLFNDEHLAEKWLCLGGCHGVDHGDVNFMPEAEQQALAKDVALGLATLPVGGGVSVLSRAGYALKVWRYKKVGGVGINVLKNGRRQFGVDIHKINYKSVDKIKLHYHRRPGIKKHRPYEGGW</sequence>
<feature type="domain" description="Insecticide toxin TcdB middle/N-terminal" evidence="7">
    <location>
        <begin position="682"/>
        <end position="827"/>
    </location>
</feature>
<dbReference type="InterPro" id="IPR031325">
    <property type="entry name" value="RHS_repeat"/>
</dbReference>
<proteinExistence type="predicted"/>
<dbReference type="NCBIfam" id="TIGR03696">
    <property type="entry name" value="Rhs_assc_core"/>
    <property type="match status" value="1"/>
</dbReference>
<name>A0A3G3ILF0_9GAMM</name>
<dbReference type="KEGG" id="bthg:MS2017_0837"/>
<dbReference type="Pfam" id="PF03534">
    <property type="entry name" value="SpvB"/>
    <property type="match status" value="1"/>
</dbReference>
<evidence type="ECO:0000256" key="3">
    <source>
        <dbReference type="ARBA" id="ARBA00022729"/>
    </source>
</evidence>
<dbReference type="Gene3D" id="2.180.10.10">
    <property type="entry name" value="RHS repeat-associated core"/>
    <property type="match status" value="2"/>
</dbReference>
<comment type="subcellular location">
    <subcellularLocation>
        <location evidence="1">Secreted</location>
    </subcellularLocation>
</comment>
<dbReference type="InterPro" id="IPR022385">
    <property type="entry name" value="Rhs_assc_core"/>
</dbReference>
<dbReference type="InterPro" id="IPR013517">
    <property type="entry name" value="FG-GAP"/>
</dbReference>
<dbReference type="Pfam" id="PF12256">
    <property type="entry name" value="TcdB_toxin_midN"/>
    <property type="match status" value="1"/>
</dbReference>
<dbReference type="GO" id="GO:0005576">
    <property type="term" value="C:extracellular region"/>
    <property type="evidence" value="ECO:0007669"/>
    <property type="project" value="UniProtKB-SubCell"/>
</dbReference>
<dbReference type="InterPro" id="IPR022045">
    <property type="entry name" value="TcdB_toxin_mid/N"/>
</dbReference>
<dbReference type="InterPro" id="IPR006530">
    <property type="entry name" value="YD"/>
</dbReference>
<gene>
    <name evidence="8" type="ORF">MS2017_0837</name>
</gene>
<keyword evidence="4" id="KW-0843">Virulence</keyword>
<feature type="chain" id="PRO_5018067965" description="Insecticide toxin TcdB middle/N-terminal domain-containing protein" evidence="6">
    <location>
        <begin position="30"/>
        <end position="2321"/>
    </location>
</feature>
<dbReference type="PANTHER" id="PTHR32305">
    <property type="match status" value="1"/>
</dbReference>
<evidence type="ECO:0000259" key="7">
    <source>
        <dbReference type="Pfam" id="PF12256"/>
    </source>
</evidence>
<dbReference type="InterPro" id="IPR050708">
    <property type="entry name" value="T6SS_VgrG/RHS"/>
</dbReference>
<feature type="signal peptide" evidence="6">
    <location>
        <begin position="1"/>
        <end position="29"/>
    </location>
</feature>
<accession>A0A3G3ILF0</accession>
<dbReference type="EMBL" id="CP024634">
    <property type="protein sequence ID" value="AYQ56559.1"/>
    <property type="molecule type" value="Genomic_DNA"/>
</dbReference>
<dbReference type="Proteomes" id="UP000278334">
    <property type="component" value="Chromosome"/>
</dbReference>
<dbReference type="GO" id="GO:0005737">
    <property type="term" value="C:cytoplasm"/>
    <property type="evidence" value="ECO:0007669"/>
    <property type="project" value="InterPro"/>
</dbReference>
<evidence type="ECO:0000256" key="1">
    <source>
        <dbReference type="ARBA" id="ARBA00004613"/>
    </source>
</evidence>
<dbReference type="NCBIfam" id="TIGR01643">
    <property type="entry name" value="YD_repeat_2x"/>
    <property type="match status" value="4"/>
</dbReference>
<evidence type="ECO:0000256" key="5">
    <source>
        <dbReference type="SAM" id="Coils"/>
    </source>
</evidence>
<dbReference type="Pfam" id="PF13517">
    <property type="entry name" value="FG-GAP_3"/>
    <property type="match status" value="1"/>
</dbReference>